<evidence type="ECO:0000313" key="2">
    <source>
        <dbReference type="EMBL" id="MCW1930808.1"/>
    </source>
</evidence>
<keyword evidence="1" id="KW-0732">Signal</keyword>
<protein>
    <submittedName>
        <fullName evidence="2">Uncharacterized protein</fullName>
    </submittedName>
</protein>
<evidence type="ECO:0000313" key="3">
    <source>
        <dbReference type="Proteomes" id="UP001208938"/>
    </source>
</evidence>
<dbReference type="RefSeq" id="WP_264503981.1">
    <property type="nucleotide sequence ID" value="NZ_JAPDFL010000001.1"/>
</dbReference>
<accession>A0ABT3GTH2</accession>
<sequence>MIRYIAITATALSITTAVPASAGPITTLGECYTAVINWCVETFPDHAGECGNASGLNDCDEEFGGAAHSAGLSIQRTGPAMPARTYARLVSGARLVRASR</sequence>
<organism evidence="2 3">
    <name type="scientific">Pararhodobacter zhoushanensis</name>
    <dbReference type="NCBI Taxonomy" id="2479545"/>
    <lineage>
        <taxon>Bacteria</taxon>
        <taxon>Pseudomonadati</taxon>
        <taxon>Pseudomonadota</taxon>
        <taxon>Alphaproteobacteria</taxon>
        <taxon>Rhodobacterales</taxon>
        <taxon>Paracoccaceae</taxon>
        <taxon>Pararhodobacter</taxon>
    </lineage>
</organism>
<reference evidence="2 3" key="1">
    <citation type="submission" date="2022-10" db="EMBL/GenBank/DDBJ databases">
        <title>Pararhodobacter sp. nov., isolated from marine algae.</title>
        <authorList>
            <person name="Choi B.J."/>
            <person name="Kim J.M."/>
            <person name="Lee J.K."/>
            <person name="Choi D.G."/>
            <person name="Jeon C.O."/>
        </authorList>
    </citation>
    <scope>NUCLEOTIDE SEQUENCE [LARGE SCALE GENOMIC DNA]</scope>
    <source>
        <strain evidence="2 3">ZQ420</strain>
    </source>
</reference>
<gene>
    <name evidence="2" type="ORF">OKW52_00615</name>
</gene>
<evidence type="ECO:0000256" key="1">
    <source>
        <dbReference type="SAM" id="SignalP"/>
    </source>
</evidence>
<keyword evidence="3" id="KW-1185">Reference proteome</keyword>
<name>A0ABT3GTH2_9RHOB</name>
<proteinExistence type="predicted"/>
<dbReference type="Proteomes" id="UP001208938">
    <property type="component" value="Unassembled WGS sequence"/>
</dbReference>
<feature type="chain" id="PRO_5046389151" evidence="1">
    <location>
        <begin position="23"/>
        <end position="100"/>
    </location>
</feature>
<feature type="signal peptide" evidence="1">
    <location>
        <begin position="1"/>
        <end position="22"/>
    </location>
</feature>
<comment type="caution">
    <text evidence="2">The sequence shown here is derived from an EMBL/GenBank/DDBJ whole genome shotgun (WGS) entry which is preliminary data.</text>
</comment>
<dbReference type="EMBL" id="JAPDFL010000001">
    <property type="protein sequence ID" value="MCW1930808.1"/>
    <property type="molecule type" value="Genomic_DNA"/>
</dbReference>